<dbReference type="InterPro" id="IPR025525">
    <property type="entry name" value="hAT-like_transposase_RNase-H"/>
</dbReference>
<sequence>MEFDDEAGNAQLSNVTPILRCRKLRSLVWNDFSKEQREDGSLVAICNHCKKQMAGGSRSGTTHLKKHLGKCILYQRINRRKGEMGPIQPKWGDAEIGENADLDNSLLDQELVQQDLAHMIILHEYPFSIVNHVGFRAFVRDLQPQFRLMSSDALQENCSKVYEERRLVLCEELRKLCCRVNLTADVWSSGSNMGYLHLRCHFIDDDWRLHHKVINFWHIDSPHESGIAKLILEKLCEWSIDGRVFSTVLENSTTSDKVVDELLQLLRPKQALLLDGALFHVHSCSHILNLIVQDGLEMIAEVTNKVRYSVNFVRSSQARLEAFQAAIKAVGAPQKSLLIDDPSRWHTTYLMITTACEFQDAFISLAEGDSEFIHVPSLEDWENIKAINECLGAFYLMTEKASPGKSPTVNLCFNSICGIHLSLKTWSGGSHPLVSSMASKMLEQFEKYCGVTSIILAAASVLDPRYKMKSIEYFFRLIYTNGSEAELKIENVLQDFKSLYDAYAVKSGRASGGHGFSCKLVVGGDDDDDDDDDDGTGVGIDCGNNGMSKASSQNPMADLRFGLDQYLQETSSSQPIKSDLDLYLEEAVHPSLKGLDDDFDILAWWKSNAPKYPILSEMARDILSIPVSIASPESGFRTKVLHHYHSSMDPVTLQGLICAQDWLRSEIDGIYVHAKLVPFFFHPIHSTNLFLCFFFPETSLHGLADGLSTIFTLDRWC</sequence>
<protein>
    <recommendedName>
        <fullName evidence="12">BED-type domain-containing protein</fullName>
    </recommendedName>
</protein>
<keyword evidence="7" id="KW-0238">DNA-binding</keyword>
<organism evidence="13 14">
    <name type="scientific">Spirodela intermedia</name>
    <name type="common">Intermediate duckweed</name>
    <dbReference type="NCBI Taxonomy" id="51605"/>
    <lineage>
        <taxon>Eukaryota</taxon>
        <taxon>Viridiplantae</taxon>
        <taxon>Streptophyta</taxon>
        <taxon>Embryophyta</taxon>
        <taxon>Tracheophyta</taxon>
        <taxon>Spermatophyta</taxon>
        <taxon>Magnoliopsida</taxon>
        <taxon>Liliopsida</taxon>
        <taxon>Araceae</taxon>
        <taxon>Lemnoideae</taxon>
        <taxon>Spirodela</taxon>
    </lineage>
</organism>
<dbReference type="InterPro" id="IPR052035">
    <property type="entry name" value="ZnF_BED_domain_contain"/>
</dbReference>
<dbReference type="SMART" id="SM00614">
    <property type="entry name" value="ZnF_BED"/>
    <property type="match status" value="1"/>
</dbReference>
<evidence type="ECO:0000256" key="8">
    <source>
        <dbReference type="ARBA" id="ARBA00023163"/>
    </source>
</evidence>
<keyword evidence="5" id="KW-0862">Zinc</keyword>
<dbReference type="SUPFAM" id="SSF57667">
    <property type="entry name" value="beta-beta-alpha zinc fingers"/>
    <property type="match status" value="1"/>
</dbReference>
<feature type="region of interest" description="Disordered" evidence="11">
    <location>
        <begin position="527"/>
        <end position="553"/>
    </location>
</feature>
<comment type="subunit">
    <text evidence="2">Homodimer.</text>
</comment>
<evidence type="ECO:0000256" key="3">
    <source>
        <dbReference type="ARBA" id="ARBA00022723"/>
    </source>
</evidence>
<dbReference type="Proteomes" id="UP000663760">
    <property type="component" value="Chromosome 5"/>
</dbReference>
<evidence type="ECO:0000256" key="9">
    <source>
        <dbReference type="ARBA" id="ARBA00023242"/>
    </source>
</evidence>
<evidence type="ECO:0000256" key="5">
    <source>
        <dbReference type="ARBA" id="ARBA00022833"/>
    </source>
</evidence>
<dbReference type="InterPro" id="IPR008906">
    <property type="entry name" value="HATC_C_dom"/>
</dbReference>
<keyword evidence="6" id="KW-0805">Transcription regulation</keyword>
<gene>
    <name evidence="13" type="ORF">SI8410_05007303</name>
</gene>
<evidence type="ECO:0000256" key="4">
    <source>
        <dbReference type="ARBA" id="ARBA00022771"/>
    </source>
</evidence>
<dbReference type="EMBL" id="LR746268">
    <property type="protein sequence ID" value="CAA7396640.1"/>
    <property type="molecule type" value="Genomic_DNA"/>
</dbReference>
<evidence type="ECO:0000313" key="14">
    <source>
        <dbReference type="Proteomes" id="UP000663760"/>
    </source>
</evidence>
<evidence type="ECO:0000256" key="6">
    <source>
        <dbReference type="ARBA" id="ARBA00023015"/>
    </source>
</evidence>
<dbReference type="InterPro" id="IPR003656">
    <property type="entry name" value="Znf_BED"/>
</dbReference>
<dbReference type="InterPro" id="IPR012337">
    <property type="entry name" value="RNaseH-like_sf"/>
</dbReference>
<evidence type="ECO:0000313" key="13">
    <source>
        <dbReference type="EMBL" id="CAA7396640.1"/>
    </source>
</evidence>
<comment type="subcellular location">
    <subcellularLocation>
        <location evidence="1">Nucleus</location>
    </subcellularLocation>
</comment>
<dbReference type="GO" id="GO:0008270">
    <property type="term" value="F:zinc ion binding"/>
    <property type="evidence" value="ECO:0007669"/>
    <property type="project" value="UniProtKB-KW"/>
</dbReference>
<dbReference type="GO" id="GO:0005634">
    <property type="term" value="C:nucleus"/>
    <property type="evidence" value="ECO:0007669"/>
    <property type="project" value="UniProtKB-SubCell"/>
</dbReference>
<dbReference type="PANTHER" id="PTHR46481:SF11">
    <property type="entry name" value="ZINC FINGER BED DOMAIN-CONTAINING PROTEIN RICESLEEPER 2-LIKE"/>
    <property type="match status" value="1"/>
</dbReference>
<evidence type="ECO:0000256" key="10">
    <source>
        <dbReference type="PROSITE-ProRule" id="PRU00027"/>
    </source>
</evidence>
<dbReference type="GO" id="GO:0046983">
    <property type="term" value="F:protein dimerization activity"/>
    <property type="evidence" value="ECO:0007669"/>
    <property type="project" value="InterPro"/>
</dbReference>
<feature type="domain" description="BED-type" evidence="12">
    <location>
        <begin position="23"/>
        <end position="70"/>
    </location>
</feature>
<dbReference type="AlphaFoldDB" id="A0A7I8KG06"/>
<dbReference type="OrthoDB" id="1607513at2759"/>
<keyword evidence="3" id="KW-0479">Metal-binding</keyword>
<dbReference type="SUPFAM" id="SSF53098">
    <property type="entry name" value="Ribonuclease H-like"/>
    <property type="match status" value="1"/>
</dbReference>
<evidence type="ECO:0000256" key="7">
    <source>
        <dbReference type="ARBA" id="ARBA00023125"/>
    </source>
</evidence>
<keyword evidence="9" id="KW-0539">Nucleus</keyword>
<evidence type="ECO:0000256" key="11">
    <source>
        <dbReference type="SAM" id="MobiDB-lite"/>
    </source>
</evidence>
<dbReference type="PROSITE" id="PS50808">
    <property type="entry name" value="ZF_BED"/>
    <property type="match status" value="1"/>
</dbReference>
<dbReference type="PANTHER" id="PTHR46481">
    <property type="entry name" value="ZINC FINGER BED DOMAIN-CONTAINING PROTEIN 4"/>
    <property type="match status" value="1"/>
</dbReference>
<reference evidence="13" key="1">
    <citation type="submission" date="2020-02" db="EMBL/GenBank/DDBJ databases">
        <authorList>
            <person name="Scholz U."/>
            <person name="Mascher M."/>
            <person name="Fiebig A."/>
        </authorList>
    </citation>
    <scope>NUCLEOTIDE SEQUENCE</scope>
</reference>
<evidence type="ECO:0000256" key="1">
    <source>
        <dbReference type="ARBA" id="ARBA00004123"/>
    </source>
</evidence>
<dbReference type="GO" id="GO:0003677">
    <property type="term" value="F:DNA binding"/>
    <property type="evidence" value="ECO:0007669"/>
    <property type="project" value="UniProtKB-KW"/>
</dbReference>
<dbReference type="Pfam" id="PF02892">
    <property type="entry name" value="zf-BED"/>
    <property type="match status" value="1"/>
</dbReference>
<dbReference type="InterPro" id="IPR036236">
    <property type="entry name" value="Znf_C2H2_sf"/>
</dbReference>
<dbReference type="Pfam" id="PF05699">
    <property type="entry name" value="Dimer_Tnp_hAT"/>
    <property type="match status" value="1"/>
</dbReference>
<proteinExistence type="predicted"/>
<keyword evidence="8" id="KW-0804">Transcription</keyword>
<keyword evidence="4 10" id="KW-0863">Zinc-finger</keyword>
<dbReference type="Pfam" id="PF14372">
    <property type="entry name" value="hAT-like_RNase-H"/>
    <property type="match status" value="1"/>
</dbReference>
<name>A0A7I8KG06_SPIIN</name>
<keyword evidence="14" id="KW-1185">Reference proteome</keyword>
<evidence type="ECO:0000256" key="2">
    <source>
        <dbReference type="ARBA" id="ARBA00011738"/>
    </source>
</evidence>
<accession>A0A7I8KG06</accession>
<evidence type="ECO:0000259" key="12">
    <source>
        <dbReference type="PROSITE" id="PS50808"/>
    </source>
</evidence>